<dbReference type="EMBL" id="PEBD01000004">
    <property type="protein sequence ID" value="PHV68474.1"/>
    <property type="molecule type" value="Genomic_DNA"/>
</dbReference>
<dbReference type="AlphaFoldDB" id="A0A2G3PRP4"/>
<evidence type="ECO:0000313" key="4">
    <source>
        <dbReference type="Proteomes" id="UP000225108"/>
    </source>
</evidence>
<reference evidence="3 4" key="1">
    <citation type="submission" date="2017-10" db="EMBL/GenBank/DDBJ databases">
        <title>The draft genome sequence of Williamsia sp. BULT 1.1 isolated from the semi-arid grassland soils from South Africa.</title>
        <authorList>
            <person name="Kabwe M.H."/>
            <person name="Govender N."/>
            <person name="Mutseka Lunga P."/>
            <person name="Vikram S."/>
            <person name="Makhalanyane T.P."/>
        </authorList>
    </citation>
    <scope>NUCLEOTIDE SEQUENCE [LARGE SCALE GENOMIC DNA]</scope>
    <source>
        <strain evidence="3 4">BULT 1.1</strain>
    </source>
</reference>
<dbReference type="Proteomes" id="UP000225108">
    <property type="component" value="Unassembled WGS sequence"/>
</dbReference>
<keyword evidence="2" id="KW-0812">Transmembrane</keyword>
<organism evidence="3 4">
    <name type="scientific">Williamsia marianensis</name>
    <dbReference type="NCBI Taxonomy" id="85044"/>
    <lineage>
        <taxon>Bacteria</taxon>
        <taxon>Bacillati</taxon>
        <taxon>Actinomycetota</taxon>
        <taxon>Actinomycetes</taxon>
        <taxon>Mycobacteriales</taxon>
        <taxon>Nocardiaceae</taxon>
        <taxon>Williamsia</taxon>
    </lineage>
</organism>
<feature type="region of interest" description="Disordered" evidence="1">
    <location>
        <begin position="1"/>
        <end position="47"/>
    </location>
</feature>
<feature type="compositionally biased region" description="Low complexity" evidence="1">
    <location>
        <begin position="1"/>
        <end position="45"/>
    </location>
</feature>
<evidence type="ECO:0000256" key="1">
    <source>
        <dbReference type="SAM" id="MobiDB-lite"/>
    </source>
</evidence>
<comment type="caution">
    <text evidence="3">The sequence shown here is derived from an EMBL/GenBank/DDBJ whole genome shotgun (WGS) entry which is preliminary data.</text>
</comment>
<sequence>MPDQQPPNQGQPFNPYGDGQQNNPYQGGQPYPQGQYPQQGGYYTPQQPPKKRKIWPWVLLAIIIVIIAGIASCAALIGGAVNEVNKESNEVVQVTYEITGDGPTGSATFTTGELDTAQETNIAIPWTKQVEVTGILKSVSLIASNGIESQGSITCTIKQGDRVIVTNTSSGPGATASCSGDADDE</sequence>
<evidence type="ECO:0008006" key="5">
    <source>
        <dbReference type="Google" id="ProtNLM"/>
    </source>
</evidence>
<feature type="transmembrane region" description="Helical" evidence="2">
    <location>
        <begin position="57"/>
        <end position="81"/>
    </location>
</feature>
<keyword evidence="2" id="KW-0472">Membrane</keyword>
<protein>
    <recommendedName>
        <fullName evidence="5">MmpS family membrane protein</fullName>
    </recommendedName>
</protein>
<dbReference type="Gene3D" id="2.60.40.2880">
    <property type="entry name" value="MmpS1-5, C-terminal soluble domain"/>
    <property type="match status" value="1"/>
</dbReference>
<evidence type="ECO:0000256" key="2">
    <source>
        <dbReference type="SAM" id="Phobius"/>
    </source>
</evidence>
<dbReference type="RefSeq" id="WP_099381599.1">
    <property type="nucleotide sequence ID" value="NZ_PEBD01000004.1"/>
</dbReference>
<gene>
    <name evidence="3" type="ORF">CSW57_04470</name>
</gene>
<proteinExistence type="predicted"/>
<keyword evidence="2" id="KW-1133">Transmembrane helix</keyword>
<accession>A0A2G3PRP4</accession>
<evidence type="ECO:0000313" key="3">
    <source>
        <dbReference type="EMBL" id="PHV68474.1"/>
    </source>
</evidence>
<dbReference type="InterPro" id="IPR038468">
    <property type="entry name" value="MmpS_C"/>
</dbReference>
<name>A0A2G3PRP4_WILMA</name>